<feature type="non-terminal residue" evidence="2">
    <location>
        <position position="204"/>
    </location>
</feature>
<dbReference type="EMBL" id="QJKJ01008483">
    <property type="protein sequence ID" value="RDX79619.1"/>
    <property type="molecule type" value="Genomic_DNA"/>
</dbReference>
<dbReference type="GO" id="GO:0003676">
    <property type="term" value="F:nucleic acid binding"/>
    <property type="evidence" value="ECO:0007669"/>
    <property type="project" value="InterPro"/>
</dbReference>
<proteinExistence type="predicted"/>
<dbReference type="InterPro" id="IPR012337">
    <property type="entry name" value="RNaseH-like_sf"/>
</dbReference>
<dbReference type="InterPro" id="IPR050951">
    <property type="entry name" value="Retrovirus_Pol_polyprotein"/>
</dbReference>
<feature type="non-terminal residue" evidence="2">
    <location>
        <position position="1"/>
    </location>
</feature>
<dbReference type="AlphaFoldDB" id="A0A371FMR7"/>
<evidence type="ECO:0000313" key="2">
    <source>
        <dbReference type="EMBL" id="RDX79619.1"/>
    </source>
</evidence>
<dbReference type="OrthoDB" id="5554229at2759"/>
<dbReference type="GO" id="GO:0015074">
    <property type="term" value="P:DNA integration"/>
    <property type="evidence" value="ECO:0007669"/>
    <property type="project" value="InterPro"/>
</dbReference>
<name>A0A371FMR7_MUCPR</name>
<dbReference type="Gene3D" id="3.30.420.10">
    <property type="entry name" value="Ribonuclease H-like superfamily/Ribonuclease H"/>
    <property type="match status" value="1"/>
</dbReference>
<dbReference type="InterPro" id="IPR001584">
    <property type="entry name" value="Integrase_cat-core"/>
</dbReference>
<evidence type="ECO:0000313" key="3">
    <source>
        <dbReference type="Proteomes" id="UP000257109"/>
    </source>
</evidence>
<dbReference type="PANTHER" id="PTHR37984:SF5">
    <property type="entry name" value="PROTEIN NYNRIN-LIKE"/>
    <property type="match status" value="1"/>
</dbReference>
<accession>A0A371FMR7</accession>
<protein>
    <submittedName>
        <fullName evidence="2">Tf2-11</fullName>
    </submittedName>
</protein>
<keyword evidence="3" id="KW-1185">Reference proteome</keyword>
<gene>
    <name evidence="2" type="primary">Tf2-11</name>
    <name evidence="2" type="ORF">CR513_39940</name>
</gene>
<sequence length="204" mass="23722">MDQVFKLHGLPWSITSDRDLIFLSMIWSKLFQIQGVSLNKSTAYLQSNDQTEIVNNCLETCLRCKCSNKPSSWSKWLVLAEWWYNTNFHSSIQTTPYEVDYGQASLIHLSYLPRETTNFTVECILNAREDFHLLCAQNLMSQHADKHCSDPNLEIHNVFHVPQSKLNLVPHIIYHNWLNLLLQKVKQAILDKKIVKRGHITATK</sequence>
<dbReference type="SUPFAM" id="SSF53098">
    <property type="entry name" value="Ribonuclease H-like"/>
    <property type="match status" value="1"/>
</dbReference>
<reference evidence="2" key="1">
    <citation type="submission" date="2018-05" db="EMBL/GenBank/DDBJ databases">
        <title>Draft genome of Mucuna pruriens seed.</title>
        <authorList>
            <person name="Nnadi N.E."/>
            <person name="Vos R."/>
            <person name="Hasami M.H."/>
            <person name="Devisetty U.K."/>
            <person name="Aguiy J.C."/>
        </authorList>
    </citation>
    <scope>NUCLEOTIDE SEQUENCE [LARGE SCALE GENOMIC DNA]</scope>
    <source>
        <tissue evidence="2">Seed</tissue>
    </source>
</reference>
<dbReference type="PANTHER" id="PTHR37984">
    <property type="entry name" value="PROTEIN CBG26694"/>
    <property type="match status" value="1"/>
</dbReference>
<evidence type="ECO:0000259" key="1">
    <source>
        <dbReference type="PROSITE" id="PS50994"/>
    </source>
</evidence>
<dbReference type="STRING" id="157652.A0A371FMR7"/>
<dbReference type="Proteomes" id="UP000257109">
    <property type="component" value="Unassembled WGS sequence"/>
</dbReference>
<feature type="domain" description="Integrase catalytic" evidence="1">
    <location>
        <begin position="1"/>
        <end position="104"/>
    </location>
</feature>
<dbReference type="PROSITE" id="PS50994">
    <property type="entry name" value="INTEGRASE"/>
    <property type="match status" value="1"/>
</dbReference>
<dbReference type="InterPro" id="IPR036397">
    <property type="entry name" value="RNaseH_sf"/>
</dbReference>
<organism evidence="2 3">
    <name type="scientific">Mucuna pruriens</name>
    <name type="common">Velvet bean</name>
    <name type="synonym">Dolichos pruriens</name>
    <dbReference type="NCBI Taxonomy" id="157652"/>
    <lineage>
        <taxon>Eukaryota</taxon>
        <taxon>Viridiplantae</taxon>
        <taxon>Streptophyta</taxon>
        <taxon>Embryophyta</taxon>
        <taxon>Tracheophyta</taxon>
        <taxon>Spermatophyta</taxon>
        <taxon>Magnoliopsida</taxon>
        <taxon>eudicotyledons</taxon>
        <taxon>Gunneridae</taxon>
        <taxon>Pentapetalae</taxon>
        <taxon>rosids</taxon>
        <taxon>fabids</taxon>
        <taxon>Fabales</taxon>
        <taxon>Fabaceae</taxon>
        <taxon>Papilionoideae</taxon>
        <taxon>50 kb inversion clade</taxon>
        <taxon>NPAAA clade</taxon>
        <taxon>indigoferoid/millettioid clade</taxon>
        <taxon>Phaseoleae</taxon>
        <taxon>Mucuna</taxon>
    </lineage>
</organism>
<comment type="caution">
    <text evidence="2">The sequence shown here is derived from an EMBL/GenBank/DDBJ whole genome shotgun (WGS) entry which is preliminary data.</text>
</comment>